<dbReference type="RefSeq" id="XP_021286403.1">
    <property type="nucleotide sequence ID" value="XM_021430728.1"/>
</dbReference>
<gene>
    <name evidence="5" type="primary">LOC110418103</name>
</gene>
<dbReference type="InterPro" id="IPR000873">
    <property type="entry name" value="AMP-dep_synth/lig_dom"/>
</dbReference>
<accession>A0A6J1AHF5</accession>
<dbReference type="AlphaFoldDB" id="A0A6J1AHF5"/>
<protein>
    <submittedName>
        <fullName evidence="5">LOW QUALITY PROTEIN: probable acyl-activating enzyme 1, peroxisomal</fullName>
    </submittedName>
</protein>
<evidence type="ECO:0000313" key="4">
    <source>
        <dbReference type="Proteomes" id="UP000504621"/>
    </source>
</evidence>
<dbReference type="OrthoDB" id="10253115at2759"/>
<dbReference type="GO" id="GO:0016874">
    <property type="term" value="F:ligase activity"/>
    <property type="evidence" value="ECO:0007669"/>
    <property type="project" value="UniProtKB-KW"/>
</dbReference>
<evidence type="ECO:0000256" key="2">
    <source>
        <dbReference type="ARBA" id="ARBA00022598"/>
    </source>
</evidence>
<dbReference type="Pfam" id="PF00501">
    <property type="entry name" value="AMP-binding"/>
    <property type="match status" value="1"/>
</dbReference>
<feature type="domain" description="AMP-dependent synthetase/ligase" evidence="3">
    <location>
        <begin position="21"/>
        <end position="175"/>
    </location>
</feature>
<keyword evidence="4" id="KW-1185">Reference proteome</keyword>
<reference evidence="5" key="1">
    <citation type="submission" date="2025-08" db="UniProtKB">
        <authorList>
            <consortium name="RefSeq"/>
        </authorList>
    </citation>
    <scope>IDENTIFICATION</scope>
    <source>
        <tissue evidence="5">Leaf</tissue>
    </source>
</reference>
<dbReference type="PANTHER" id="PTHR43859:SF11">
    <property type="entry name" value="4-COUMARATE--COA LIGASE"/>
    <property type="match status" value="1"/>
</dbReference>
<organism evidence="4 5">
    <name type="scientific">Herrania umbratica</name>
    <dbReference type="NCBI Taxonomy" id="108875"/>
    <lineage>
        <taxon>Eukaryota</taxon>
        <taxon>Viridiplantae</taxon>
        <taxon>Streptophyta</taxon>
        <taxon>Embryophyta</taxon>
        <taxon>Tracheophyta</taxon>
        <taxon>Spermatophyta</taxon>
        <taxon>Magnoliopsida</taxon>
        <taxon>eudicotyledons</taxon>
        <taxon>Gunneridae</taxon>
        <taxon>Pentapetalae</taxon>
        <taxon>rosids</taxon>
        <taxon>malvids</taxon>
        <taxon>Malvales</taxon>
        <taxon>Malvaceae</taxon>
        <taxon>Byttnerioideae</taxon>
        <taxon>Herrania</taxon>
    </lineage>
</organism>
<comment type="similarity">
    <text evidence="1">Belongs to the ATP-dependent AMP-binding enzyme family.</text>
</comment>
<keyword evidence="2" id="KW-0436">Ligase</keyword>
<dbReference type="InterPro" id="IPR042099">
    <property type="entry name" value="ANL_N_sf"/>
</dbReference>
<dbReference type="Gene3D" id="3.40.50.12780">
    <property type="entry name" value="N-terminal domain of ligase-like"/>
    <property type="match status" value="1"/>
</dbReference>
<dbReference type="GeneID" id="110418103"/>
<evidence type="ECO:0000256" key="1">
    <source>
        <dbReference type="ARBA" id="ARBA00006432"/>
    </source>
</evidence>
<dbReference type="PANTHER" id="PTHR43859">
    <property type="entry name" value="ACYL-ACTIVATING ENZYME"/>
    <property type="match status" value="1"/>
</dbReference>
<dbReference type="Proteomes" id="UP000504621">
    <property type="component" value="Unplaced"/>
</dbReference>
<proteinExistence type="inferred from homology"/>
<evidence type="ECO:0000313" key="5">
    <source>
        <dbReference type="RefSeq" id="XP_021286403.1"/>
    </source>
</evidence>
<sequence length="183" mass="19917">MEGLVQCSANYSPLTPVSILERASMVYGDRVSIIYGSLTYTWKETFERCFKLAASVLNQLKVAHGDIVAALGPNTPELYELHFAVPMAGAIVSPLNIYQESTTLAAELKLLEARTDPAAKTASPGYQLSGYRTFDSLLNPTNGYGYEIVRPKGECDPISIVITSGVPKGVVHSHRKGNKLHRC</sequence>
<dbReference type="SUPFAM" id="SSF56801">
    <property type="entry name" value="Acetyl-CoA synthetase-like"/>
    <property type="match status" value="1"/>
</dbReference>
<name>A0A6J1AHF5_9ROSI</name>
<evidence type="ECO:0000259" key="3">
    <source>
        <dbReference type="Pfam" id="PF00501"/>
    </source>
</evidence>